<dbReference type="GO" id="GO:0071111">
    <property type="term" value="F:cyclic-guanylate-specific phosphodiesterase activity"/>
    <property type="evidence" value="ECO:0007669"/>
    <property type="project" value="UniProtKB-EC"/>
</dbReference>
<dbReference type="RefSeq" id="WP_086969641.1">
    <property type="nucleotide sequence ID" value="NZ_FCOJ02000025.1"/>
</dbReference>
<dbReference type="PANTHER" id="PTHR33121">
    <property type="entry name" value="CYCLIC DI-GMP PHOSPHODIESTERASE PDEF"/>
    <property type="match status" value="1"/>
</dbReference>
<evidence type="ECO:0000256" key="7">
    <source>
        <dbReference type="ARBA" id="ARBA00022989"/>
    </source>
</evidence>
<dbReference type="STRING" id="1777143.AWB82_03681"/>
<dbReference type="SMART" id="SM00052">
    <property type="entry name" value="EAL"/>
    <property type="match status" value="1"/>
</dbReference>
<comment type="subcellular location">
    <subcellularLocation>
        <location evidence="1">Cell membrane</location>
        <topology evidence="1">Multi-pass membrane protein</topology>
    </subcellularLocation>
</comment>
<dbReference type="Gene3D" id="3.20.20.450">
    <property type="entry name" value="EAL domain"/>
    <property type="match status" value="1"/>
</dbReference>
<evidence type="ECO:0000256" key="6">
    <source>
        <dbReference type="ARBA" id="ARBA00022801"/>
    </source>
</evidence>
<dbReference type="EC" id="3.1.4.52" evidence="2"/>
<dbReference type="InterPro" id="IPR024744">
    <property type="entry name" value="CSS-motif_dom"/>
</dbReference>
<comment type="catalytic activity">
    <reaction evidence="9">
        <text>3',3'-c-di-GMP + H2O = 5'-phosphoguanylyl(3'-&gt;5')guanosine + H(+)</text>
        <dbReference type="Rhea" id="RHEA:24902"/>
        <dbReference type="ChEBI" id="CHEBI:15377"/>
        <dbReference type="ChEBI" id="CHEBI:15378"/>
        <dbReference type="ChEBI" id="CHEBI:58754"/>
        <dbReference type="ChEBI" id="CHEBI:58805"/>
        <dbReference type="EC" id="3.1.4.52"/>
    </reaction>
</comment>
<evidence type="ECO:0000256" key="4">
    <source>
        <dbReference type="ARBA" id="ARBA00022636"/>
    </source>
</evidence>
<accession>A0A158B7V2</accession>
<dbReference type="AlphaFoldDB" id="A0A158B7V2"/>
<organism evidence="12 13">
    <name type="scientific">Caballeronia glebae</name>
    <dbReference type="NCBI Taxonomy" id="1777143"/>
    <lineage>
        <taxon>Bacteria</taxon>
        <taxon>Pseudomonadati</taxon>
        <taxon>Pseudomonadota</taxon>
        <taxon>Betaproteobacteria</taxon>
        <taxon>Burkholderiales</taxon>
        <taxon>Burkholderiaceae</taxon>
        <taxon>Caballeronia</taxon>
    </lineage>
</organism>
<protein>
    <recommendedName>
        <fullName evidence="2">cyclic-guanylate-specific phosphodiesterase</fullName>
        <ecNumber evidence="2">3.1.4.52</ecNumber>
    </recommendedName>
</protein>
<dbReference type="GO" id="GO:0005886">
    <property type="term" value="C:plasma membrane"/>
    <property type="evidence" value="ECO:0007669"/>
    <property type="project" value="UniProtKB-SubCell"/>
</dbReference>
<keyword evidence="13" id="KW-1185">Reference proteome</keyword>
<evidence type="ECO:0000256" key="1">
    <source>
        <dbReference type="ARBA" id="ARBA00004651"/>
    </source>
</evidence>
<keyword evidence="6" id="KW-0378">Hydrolase</keyword>
<evidence type="ECO:0000313" key="13">
    <source>
        <dbReference type="Proteomes" id="UP000054596"/>
    </source>
</evidence>
<dbReference type="PANTHER" id="PTHR33121:SF79">
    <property type="entry name" value="CYCLIC DI-GMP PHOSPHODIESTERASE PDED-RELATED"/>
    <property type="match status" value="1"/>
</dbReference>
<keyword evidence="3" id="KW-1003">Cell membrane</keyword>
<dbReference type="EMBL" id="FCOJ02000025">
    <property type="protein sequence ID" value="SAK66142.1"/>
    <property type="molecule type" value="Genomic_DNA"/>
</dbReference>
<dbReference type="OrthoDB" id="9813903at2"/>
<dbReference type="CDD" id="cd01948">
    <property type="entry name" value="EAL"/>
    <property type="match status" value="1"/>
</dbReference>
<dbReference type="InterPro" id="IPR035919">
    <property type="entry name" value="EAL_sf"/>
</dbReference>
<evidence type="ECO:0000313" key="12">
    <source>
        <dbReference type="EMBL" id="SAK66142.1"/>
    </source>
</evidence>
<reference evidence="12" key="1">
    <citation type="submission" date="2016-01" db="EMBL/GenBank/DDBJ databases">
        <authorList>
            <person name="Peeters C."/>
        </authorList>
    </citation>
    <scope>NUCLEOTIDE SEQUENCE [LARGE SCALE GENOMIC DNA]</scope>
    <source>
        <strain evidence="12">LMG 29325</strain>
    </source>
</reference>
<proteinExistence type="predicted"/>
<dbReference type="SUPFAM" id="SSF141868">
    <property type="entry name" value="EAL domain-like"/>
    <property type="match status" value="1"/>
</dbReference>
<feature type="transmembrane region" description="Helical" evidence="10">
    <location>
        <begin position="254"/>
        <end position="276"/>
    </location>
</feature>
<evidence type="ECO:0000256" key="5">
    <source>
        <dbReference type="ARBA" id="ARBA00022692"/>
    </source>
</evidence>
<evidence type="ECO:0000256" key="9">
    <source>
        <dbReference type="ARBA" id="ARBA00034290"/>
    </source>
</evidence>
<sequence length="531" mass="57840">MNKIQRGALAALLIVIVVIAALAPAGIGFLFAQRSQQHDEAQRLNTVADAALFRAEDVTRRLSGALGEIGKVAAAPCSPPYLKELRRIALTHVQVRDAGAYDRDGRWQCSSLLGAVSAGVLDGLTLPPPDWRSRDGVMAWYGLARLPGGKTSLVMGRNGFYVAADPSLYVDTLDANDEVASGVAIINTDVSRVIATTPATDANAILAVYRTARSVPSVRDCSPYVVRRSVSMPLAVVVSAPHQTLRQRLRTLPWGWLLGGVVVGVALASWAAFFFVRRLSPRGQLSDAVRRHQFIVAYQPIVDLATRRCVGAEALVRWKHHDRIVRPDHFIPLAEHRGLIQAITDQVLDTILLELGDFLKRYPEYYVSVNLSAQDLTTHRFLDVLGPAIARQGVRPQQIHIEATERSFLDADAAKEVIGAFREAGHAVYLDDFGTGYSSLSHLQNFRIDGLKIDKSFVDTVGQDAASSSVASHIVDMAATLDVQVIAEGIEHEEQAAYLLARGARFGQGWLFSAPLTAAEFIRYVGRTRGA</sequence>
<evidence type="ECO:0000256" key="10">
    <source>
        <dbReference type="SAM" id="Phobius"/>
    </source>
</evidence>
<evidence type="ECO:0000256" key="2">
    <source>
        <dbReference type="ARBA" id="ARBA00012282"/>
    </source>
</evidence>
<comment type="caution">
    <text evidence="12">The sequence shown here is derived from an EMBL/GenBank/DDBJ whole genome shotgun (WGS) entry which is preliminary data.</text>
</comment>
<gene>
    <name evidence="12" type="ORF">AWB82_03681</name>
</gene>
<keyword evidence="7 10" id="KW-1133">Transmembrane helix</keyword>
<dbReference type="Pfam" id="PF00563">
    <property type="entry name" value="EAL"/>
    <property type="match status" value="1"/>
</dbReference>
<keyword evidence="5 10" id="KW-0812">Transmembrane</keyword>
<evidence type="ECO:0000256" key="8">
    <source>
        <dbReference type="ARBA" id="ARBA00023136"/>
    </source>
</evidence>
<dbReference type="Proteomes" id="UP000054596">
    <property type="component" value="Unassembled WGS sequence"/>
</dbReference>
<keyword evidence="4" id="KW-0973">c-di-GMP</keyword>
<dbReference type="InterPro" id="IPR001633">
    <property type="entry name" value="EAL_dom"/>
</dbReference>
<dbReference type="Pfam" id="PF12792">
    <property type="entry name" value="CSS-motif"/>
    <property type="match status" value="1"/>
</dbReference>
<dbReference type="PROSITE" id="PS50883">
    <property type="entry name" value="EAL"/>
    <property type="match status" value="1"/>
</dbReference>
<dbReference type="InterPro" id="IPR050706">
    <property type="entry name" value="Cyclic-di-GMP_PDE-like"/>
</dbReference>
<keyword evidence="8 10" id="KW-0472">Membrane</keyword>
<evidence type="ECO:0000259" key="11">
    <source>
        <dbReference type="PROSITE" id="PS50883"/>
    </source>
</evidence>
<name>A0A158B7V2_9BURK</name>
<feature type="domain" description="EAL" evidence="11">
    <location>
        <begin position="278"/>
        <end position="529"/>
    </location>
</feature>
<evidence type="ECO:0000256" key="3">
    <source>
        <dbReference type="ARBA" id="ARBA00022475"/>
    </source>
</evidence>